<comment type="caution">
    <text evidence="6">The sequence shown here is derived from an EMBL/GenBank/DDBJ whole genome shotgun (WGS) entry which is preliminary data.</text>
</comment>
<keyword evidence="7" id="KW-1185">Reference proteome</keyword>
<evidence type="ECO:0000256" key="1">
    <source>
        <dbReference type="ARBA" id="ARBA00022714"/>
    </source>
</evidence>
<evidence type="ECO:0000313" key="6">
    <source>
        <dbReference type="EMBL" id="MCP1103099.1"/>
    </source>
</evidence>
<feature type="domain" description="Iron-binding zinc finger CDGSH type" evidence="5">
    <location>
        <begin position="182"/>
        <end position="219"/>
    </location>
</feature>
<dbReference type="Gene3D" id="3.40.5.90">
    <property type="entry name" value="CDGSH iron-sulfur domain, mitoNEET-type"/>
    <property type="match status" value="2"/>
</dbReference>
<evidence type="ECO:0000256" key="4">
    <source>
        <dbReference type="ARBA" id="ARBA00023014"/>
    </source>
</evidence>
<dbReference type="InterPro" id="IPR010693">
    <property type="entry name" value="Divergent_4Fe-4S_mono-cluster"/>
</dbReference>
<keyword evidence="1" id="KW-0001">2Fe-2S</keyword>
<organism evidence="6 7">
    <name type="scientific">Aequitasia blattaphilus</name>
    <dbReference type="NCBI Taxonomy" id="2949332"/>
    <lineage>
        <taxon>Bacteria</taxon>
        <taxon>Bacillati</taxon>
        <taxon>Bacillota</taxon>
        <taxon>Clostridia</taxon>
        <taxon>Lachnospirales</taxon>
        <taxon>Lachnospiraceae</taxon>
        <taxon>Aequitasia</taxon>
    </lineage>
</organism>
<sequence length="223" mass="25064">MKIKITENGPYIVTGNIPIKEMIITPVGKHYEFREGRKLPQSEEYALCRCGKSKNAPFCDGNHEKSFFRGDETALKEKYIKRIEDAVEGDEITLLDDGRCCFARFCHTEEGDIWSVTESDGIENHKEMAIKAAKECPAGRLVMIDKEGNILEETSEPEIIIMQDPQKNSSSAIFVKGPIQIEGADGTLYEVRNRVALCRCGKSKNKPFCDATHAMIEFNDGHL</sequence>
<feature type="domain" description="Iron-binding zinc finger CDGSH type" evidence="5">
    <location>
        <begin position="32"/>
        <end position="69"/>
    </location>
</feature>
<reference evidence="6 7" key="1">
    <citation type="journal article" date="2022" name="Genome Biol. Evol.">
        <title>Host diet, physiology and behaviors set the stage for Lachnospiraceae cladogenesis.</title>
        <authorList>
            <person name="Vera-Ponce De Leon A."/>
            <person name="Schneider M."/>
            <person name="Jahnes B.C."/>
            <person name="Sadowski V."/>
            <person name="Camuy-Velez L.A."/>
            <person name="Duan J."/>
            <person name="Sabree Z.L."/>
        </authorList>
    </citation>
    <scope>NUCLEOTIDE SEQUENCE [LARGE SCALE GENOMIC DNA]</scope>
    <source>
        <strain evidence="6 7">PAL113</strain>
    </source>
</reference>
<evidence type="ECO:0000256" key="3">
    <source>
        <dbReference type="ARBA" id="ARBA00023004"/>
    </source>
</evidence>
<dbReference type="PANTHER" id="PTHR46491">
    <property type="entry name" value="CDGSH IRON SULFUR DOMAIN PROTEIN HOMOLOG"/>
    <property type="match status" value="1"/>
</dbReference>
<evidence type="ECO:0000256" key="2">
    <source>
        <dbReference type="ARBA" id="ARBA00022723"/>
    </source>
</evidence>
<dbReference type="RefSeq" id="WP_262066887.1">
    <property type="nucleotide sequence ID" value="NZ_JAMXOD010000018.1"/>
</dbReference>
<dbReference type="InterPro" id="IPR018967">
    <property type="entry name" value="FeS-contain_CDGSH-typ"/>
</dbReference>
<keyword evidence="2" id="KW-0479">Metal-binding</keyword>
<evidence type="ECO:0000313" key="7">
    <source>
        <dbReference type="Proteomes" id="UP001523566"/>
    </source>
</evidence>
<dbReference type="Pfam" id="PF06902">
    <property type="entry name" value="Fer4_19"/>
    <property type="match status" value="1"/>
</dbReference>
<dbReference type="Proteomes" id="UP001523566">
    <property type="component" value="Unassembled WGS sequence"/>
</dbReference>
<keyword evidence="3" id="KW-0408">Iron</keyword>
<dbReference type="EMBL" id="JAMZFW010000018">
    <property type="protein sequence ID" value="MCP1103099.1"/>
    <property type="molecule type" value="Genomic_DNA"/>
</dbReference>
<dbReference type="InterPro" id="IPR042216">
    <property type="entry name" value="MitoNEET_CISD"/>
</dbReference>
<protein>
    <submittedName>
        <fullName evidence="6">CDGSH iron-sulfur domain-containing protein</fullName>
    </submittedName>
</protein>
<accession>A0ABT1EB87</accession>
<evidence type="ECO:0000259" key="5">
    <source>
        <dbReference type="SMART" id="SM00704"/>
    </source>
</evidence>
<name>A0ABT1EB87_9FIRM</name>
<dbReference type="SMART" id="SM00704">
    <property type="entry name" value="ZnF_CDGSH"/>
    <property type="match status" value="2"/>
</dbReference>
<dbReference type="InterPro" id="IPR052950">
    <property type="entry name" value="CISD"/>
</dbReference>
<dbReference type="PANTHER" id="PTHR46491:SF3">
    <property type="entry name" value="CDGSH IRON-SULFUR DOMAIN-CONTAINING PROTEIN 3, MITOCHONDRIAL"/>
    <property type="match status" value="1"/>
</dbReference>
<keyword evidence="4" id="KW-0411">Iron-sulfur</keyword>
<dbReference type="Pfam" id="PF09360">
    <property type="entry name" value="zf-CDGSH"/>
    <property type="match status" value="2"/>
</dbReference>
<gene>
    <name evidence="6" type="ORF">NK125_11790</name>
</gene>
<proteinExistence type="predicted"/>